<dbReference type="GeneID" id="54280293"/>
<name>A0A6A5XFA4_9PLEO</name>
<evidence type="ECO:0000313" key="2">
    <source>
        <dbReference type="EMBL" id="KAF2011925.1"/>
    </source>
</evidence>
<dbReference type="EMBL" id="ML978073">
    <property type="protein sequence ID" value="KAF2011925.1"/>
    <property type="molecule type" value="Genomic_DNA"/>
</dbReference>
<feature type="domain" description="Heterokaryon incompatibility" evidence="1">
    <location>
        <begin position="41"/>
        <end position="127"/>
    </location>
</feature>
<dbReference type="PANTHER" id="PTHR24148">
    <property type="entry name" value="ANKYRIN REPEAT DOMAIN-CONTAINING PROTEIN 39 HOMOLOG-RELATED"/>
    <property type="match status" value="1"/>
</dbReference>
<reference evidence="2" key="1">
    <citation type="journal article" date="2020" name="Stud. Mycol.">
        <title>101 Dothideomycetes genomes: a test case for predicting lifestyles and emergence of pathogens.</title>
        <authorList>
            <person name="Haridas S."/>
            <person name="Albert R."/>
            <person name="Binder M."/>
            <person name="Bloem J."/>
            <person name="Labutti K."/>
            <person name="Salamov A."/>
            <person name="Andreopoulos B."/>
            <person name="Baker S."/>
            <person name="Barry K."/>
            <person name="Bills G."/>
            <person name="Bluhm B."/>
            <person name="Cannon C."/>
            <person name="Castanera R."/>
            <person name="Culley D."/>
            <person name="Daum C."/>
            <person name="Ezra D."/>
            <person name="Gonzalez J."/>
            <person name="Henrissat B."/>
            <person name="Kuo A."/>
            <person name="Liang C."/>
            <person name="Lipzen A."/>
            <person name="Lutzoni F."/>
            <person name="Magnuson J."/>
            <person name="Mondo S."/>
            <person name="Nolan M."/>
            <person name="Ohm R."/>
            <person name="Pangilinan J."/>
            <person name="Park H.-J."/>
            <person name="Ramirez L."/>
            <person name="Alfaro M."/>
            <person name="Sun H."/>
            <person name="Tritt A."/>
            <person name="Yoshinaga Y."/>
            <person name="Zwiers L.-H."/>
            <person name="Turgeon B."/>
            <person name="Goodwin S."/>
            <person name="Spatafora J."/>
            <person name="Crous P."/>
            <person name="Grigoriev I."/>
        </authorList>
    </citation>
    <scope>NUCLEOTIDE SEQUENCE</scope>
    <source>
        <strain evidence="2">CBS 175.79</strain>
    </source>
</reference>
<dbReference type="RefSeq" id="XP_033380264.1">
    <property type="nucleotide sequence ID" value="XM_033522896.1"/>
</dbReference>
<dbReference type="AlphaFoldDB" id="A0A6A5XFA4"/>
<gene>
    <name evidence="2" type="ORF">BU24DRAFT_317765</name>
</gene>
<dbReference type="OrthoDB" id="2157530at2759"/>
<organism evidence="2 3">
    <name type="scientific">Aaosphaeria arxii CBS 175.79</name>
    <dbReference type="NCBI Taxonomy" id="1450172"/>
    <lineage>
        <taxon>Eukaryota</taxon>
        <taxon>Fungi</taxon>
        <taxon>Dikarya</taxon>
        <taxon>Ascomycota</taxon>
        <taxon>Pezizomycotina</taxon>
        <taxon>Dothideomycetes</taxon>
        <taxon>Pleosporomycetidae</taxon>
        <taxon>Pleosporales</taxon>
        <taxon>Pleosporales incertae sedis</taxon>
        <taxon>Aaosphaeria</taxon>
    </lineage>
</organism>
<evidence type="ECO:0000259" key="1">
    <source>
        <dbReference type="Pfam" id="PF06985"/>
    </source>
</evidence>
<dbReference type="PANTHER" id="PTHR24148:SF81">
    <property type="entry name" value="HETEROKARYON INCOMPATIBILITY DOMAIN-CONTAINING PROTEIN"/>
    <property type="match status" value="1"/>
</dbReference>
<feature type="non-terminal residue" evidence="2">
    <location>
        <position position="1"/>
    </location>
</feature>
<dbReference type="InterPro" id="IPR052895">
    <property type="entry name" value="HetReg/Transcr_Mod"/>
</dbReference>
<dbReference type="InterPro" id="IPR010730">
    <property type="entry name" value="HET"/>
</dbReference>
<dbReference type="Pfam" id="PF06985">
    <property type="entry name" value="HET"/>
    <property type="match status" value="1"/>
</dbReference>
<proteinExistence type="predicted"/>
<feature type="non-terminal residue" evidence="2">
    <location>
        <position position="279"/>
    </location>
</feature>
<evidence type="ECO:0000313" key="3">
    <source>
        <dbReference type="Proteomes" id="UP000799778"/>
    </source>
</evidence>
<protein>
    <submittedName>
        <fullName evidence="2">HET-domain-containing protein</fullName>
    </submittedName>
</protein>
<keyword evidence="3" id="KW-1185">Reference proteome</keyword>
<sequence length="279" mass="33397">YQPLNPSADTIRVLYFENFKKHSEPIRCRLVHVEFGQRPKYNALSYTWGDESTKYDIYVDGQKVQVGFNLFDALKSLRRRKGGIPIWADAICINQQDIPERNRQIRIMAHIYARAVKVLVFLGIQSPSLDMDEEERYRLLSHHPYWERVWIVQEIFKARNIEVCFDSERLRWKDFITNLDELVSRTNKPHKFDRHLRLKYEHNQTLLFLLKAYRSSKCKDPRDKIYGFVGLASDCHRFPIDYSKTTYEVWKDTVTFISRQPRYDAWNMARIGSLIKRLL</sequence>
<accession>A0A6A5XFA4</accession>
<dbReference type="Proteomes" id="UP000799778">
    <property type="component" value="Unassembled WGS sequence"/>
</dbReference>